<dbReference type="PANTHER" id="PTHR43849">
    <property type="entry name" value="BLL3936 PROTEIN"/>
    <property type="match status" value="1"/>
</dbReference>
<feature type="transmembrane region" description="Helical" evidence="1">
    <location>
        <begin position="479"/>
        <end position="500"/>
    </location>
</feature>
<keyword evidence="1" id="KW-1133">Transmembrane helix</keyword>
<feature type="transmembrane region" description="Helical" evidence="1">
    <location>
        <begin position="391"/>
        <end position="410"/>
    </location>
</feature>
<keyword evidence="1" id="KW-0472">Membrane</keyword>
<feature type="transmembrane region" description="Helical" evidence="1">
    <location>
        <begin position="141"/>
        <end position="160"/>
    </location>
</feature>
<feature type="transmembrane region" description="Helical" evidence="1">
    <location>
        <begin position="317"/>
        <end position="336"/>
    </location>
</feature>
<dbReference type="Proteomes" id="UP000265715">
    <property type="component" value="Unassembled WGS sequence"/>
</dbReference>
<proteinExistence type="predicted"/>
<keyword evidence="1" id="KW-0812">Transmembrane</keyword>
<dbReference type="OrthoDB" id="9759894at2"/>
<keyword evidence="4" id="KW-1185">Reference proteome</keyword>
<accession>A0A399F0S7</accession>
<evidence type="ECO:0000256" key="1">
    <source>
        <dbReference type="SAM" id="Phobius"/>
    </source>
</evidence>
<feature type="transmembrane region" description="Helical" evidence="1">
    <location>
        <begin position="52"/>
        <end position="71"/>
    </location>
</feature>
<dbReference type="RefSeq" id="WP_119313750.1">
    <property type="nucleotide sequence ID" value="NZ_QXDL01000011.1"/>
</dbReference>
<dbReference type="NCBIfam" id="TIGR02123">
    <property type="entry name" value="TRAP_fused"/>
    <property type="match status" value="1"/>
</dbReference>
<feature type="transmembrane region" description="Helical" evidence="1">
    <location>
        <begin position="363"/>
        <end position="379"/>
    </location>
</feature>
<evidence type="ECO:0000259" key="2">
    <source>
        <dbReference type="Pfam" id="PF06808"/>
    </source>
</evidence>
<sequence>MSEVDKAQQLLQEVEFGGRKPQGWVRWLVLGLAVGWSLFQMYATYVGTLNELVWRATHLAFAFALVFLVYPFGRRSSRRRVPWFDWILGVVAVGSALYAVFEYRGILEERGGFGNPTDVLVASSTVVLLLLAAWRAIGPAMPVIAGLFMLFALTGPAGLIKLELPGILGELHAGATWRSLMNQLFMNTNDSIWGTPIGVSAETVFVFVLFGALLDRAGAGQFFTDLAYSLLGGVRGGPAKASIIASALNGIVSGSSVSNVVTGGNFTISTMIRAGYTREKAGAIEVASSSNGQLMPPVMGAAAFIMADLLGVPYPQIILFAILPAILAYGSLLVVADLEAAKLGLRGMPRSELPDFGKTLRGGLHYLLVLAFLLYCLLFDDPFRAGINGPLTPNTSALYTVFVLMGVIVLQELYRGWRGNDLLLGLRSGGQMIVEGLENGARNMVGIAVATAVAGIIVGVVLITNVGTGLADIMRTLSFGNFIAALVLAQLISLFLGMGVPTTANYIIMATLIAPTLFKLGTEAGLDYGSLSFGTSEVAILLICINFFAFYFGIMADSTPPVALAAYAAAAISKGDPFKTGVQGFVYELRTALLAYMIVFDPKILLIGVGSFGEGLWIAASALLGMTAFSVATIGYLAGNVNWLLRLVMLASALLLVSSGYVSDLVGVALFAAVYLLQRFVLGRRPAQG</sequence>
<protein>
    <submittedName>
        <fullName evidence="3">C4-dicarboxylate TRAP transporter large permease protein DctM</fullName>
    </submittedName>
</protein>
<dbReference type="AlphaFoldDB" id="A0A399F0S7"/>
<feature type="transmembrane region" description="Helical" evidence="1">
    <location>
        <begin position="444"/>
        <end position="467"/>
    </location>
</feature>
<feature type="transmembrane region" description="Helical" evidence="1">
    <location>
        <begin position="589"/>
        <end position="609"/>
    </location>
</feature>
<feature type="transmembrane region" description="Helical" evidence="1">
    <location>
        <begin position="616"/>
        <end position="638"/>
    </location>
</feature>
<dbReference type="InterPro" id="IPR011853">
    <property type="entry name" value="TRAP_DctM-Dct_fused"/>
</dbReference>
<dbReference type="EMBL" id="QXDL01000011">
    <property type="protein sequence ID" value="RIH90374.1"/>
    <property type="molecule type" value="Genomic_DNA"/>
</dbReference>
<comment type="caution">
    <text evidence="3">The sequence shown here is derived from an EMBL/GenBank/DDBJ whole genome shotgun (WGS) entry which is preliminary data.</text>
</comment>
<name>A0A399F0S7_9DEIN</name>
<feature type="transmembrane region" description="Helical" evidence="1">
    <location>
        <begin position="644"/>
        <end position="677"/>
    </location>
</feature>
<evidence type="ECO:0000313" key="3">
    <source>
        <dbReference type="EMBL" id="RIH90374.1"/>
    </source>
</evidence>
<organism evidence="3 4">
    <name type="scientific">Calidithermus terrae</name>
    <dbReference type="NCBI Taxonomy" id="1408545"/>
    <lineage>
        <taxon>Bacteria</taxon>
        <taxon>Thermotogati</taxon>
        <taxon>Deinococcota</taxon>
        <taxon>Deinococci</taxon>
        <taxon>Thermales</taxon>
        <taxon>Thermaceae</taxon>
        <taxon>Calidithermus</taxon>
    </lineage>
</organism>
<feature type="transmembrane region" description="Helical" evidence="1">
    <location>
        <begin position="538"/>
        <end position="556"/>
    </location>
</feature>
<feature type="transmembrane region" description="Helical" evidence="1">
    <location>
        <begin position="27"/>
        <end position="46"/>
    </location>
</feature>
<dbReference type="PANTHER" id="PTHR43849:SF2">
    <property type="entry name" value="BLL3936 PROTEIN"/>
    <property type="match status" value="1"/>
</dbReference>
<feature type="transmembrane region" description="Helical" evidence="1">
    <location>
        <begin position="83"/>
        <end position="101"/>
    </location>
</feature>
<feature type="transmembrane region" description="Helical" evidence="1">
    <location>
        <begin position="506"/>
        <end position="526"/>
    </location>
</feature>
<dbReference type="InterPro" id="IPR010656">
    <property type="entry name" value="DctM"/>
</dbReference>
<evidence type="ECO:0000313" key="4">
    <source>
        <dbReference type="Proteomes" id="UP000265715"/>
    </source>
</evidence>
<feature type="transmembrane region" description="Helical" evidence="1">
    <location>
        <begin position="113"/>
        <end position="134"/>
    </location>
</feature>
<reference evidence="3 4" key="1">
    <citation type="submission" date="2018-08" db="EMBL/GenBank/DDBJ databases">
        <title>Meiothermus terrae DSM 26712 genome sequencing project.</title>
        <authorList>
            <person name="Da Costa M.S."/>
            <person name="Albuquerque L."/>
            <person name="Raposo P."/>
            <person name="Froufe H.J.C."/>
            <person name="Barroso C.S."/>
            <person name="Egas C."/>
        </authorList>
    </citation>
    <scope>NUCLEOTIDE SEQUENCE [LARGE SCALE GENOMIC DNA]</scope>
    <source>
        <strain evidence="3 4">DSM 26712</strain>
    </source>
</reference>
<feature type="domain" description="TRAP C4-dicarboxylate transport system permease DctM subunit" evidence="2">
    <location>
        <begin position="126"/>
        <end position="602"/>
    </location>
</feature>
<gene>
    <name evidence="3" type="primary">dctM_1</name>
    <name evidence="3" type="ORF">Mterra_00523</name>
</gene>
<feature type="transmembrane region" description="Helical" evidence="1">
    <location>
        <begin position="192"/>
        <end position="214"/>
    </location>
</feature>
<dbReference type="Pfam" id="PF06808">
    <property type="entry name" value="DctM"/>
    <property type="match status" value="1"/>
</dbReference>